<evidence type="ECO:0000313" key="2">
    <source>
        <dbReference type="EMBL" id="PRX50376.1"/>
    </source>
</evidence>
<feature type="transmembrane region" description="Helical" evidence="1">
    <location>
        <begin position="163"/>
        <end position="182"/>
    </location>
</feature>
<dbReference type="AlphaFoldDB" id="A0A2T0M186"/>
<comment type="caution">
    <text evidence="2">The sequence shown here is derived from an EMBL/GenBank/DDBJ whole genome shotgun (WGS) entry which is preliminary data.</text>
</comment>
<sequence>MKLRVLRNSLRGARLAAVLGGGVLGLLFALLTLLLGTVTFDRPEASVEILATGYAAWLVGWVLAPIATGGGDDTLRPEHFSLLPIGRARLATGLLVAGFAGVPAVVTLVAFGSLPLYGARFGAGPALLGLGFAVALLGLVVLVYRVVMTALAGLLGSRRGKELGILLVGVLGLAGVGVNYALGTVIPTLVEGRAGEFAAVMTALPTGWGPVAVRAAGTGEWGLAAGLSLAMVAMLAALVLGWGALLTRQVTATGYRGSARRRAGERRAGRSLLPATPVGAVVGKELRTWWRDARRRVALLTTPVLGLVVAVVPTLGEGGDASSVLAYLGVFVVALACVQTGNLYGFDGSALWHTLLVPGAERPDVRGRQLAWALLVGGPSLLFALVLPGVTGHPEAYPRVLALVPAVAGAGSGIVLLQSVFAAYPLPDPRHHANPFSSGGRPGCARILLILALTLLLVLAAAPAVAALVAGGLLGSPVLTWLAVPIGLATGSALAWWWGGLAVRRLARQGPELLATVGADR</sequence>
<evidence type="ECO:0000256" key="1">
    <source>
        <dbReference type="SAM" id="Phobius"/>
    </source>
</evidence>
<proteinExistence type="predicted"/>
<keyword evidence="1" id="KW-1133">Transmembrane helix</keyword>
<feature type="transmembrane region" description="Helical" evidence="1">
    <location>
        <begin position="478"/>
        <end position="498"/>
    </location>
</feature>
<feature type="transmembrane region" description="Helical" evidence="1">
    <location>
        <begin position="12"/>
        <end position="37"/>
    </location>
</feature>
<accession>A0A2T0M186</accession>
<dbReference type="EMBL" id="PVNH01000002">
    <property type="protein sequence ID" value="PRX50376.1"/>
    <property type="molecule type" value="Genomic_DNA"/>
</dbReference>
<organism evidence="2 3">
    <name type="scientific">Prauserella shujinwangii</name>
    <dbReference type="NCBI Taxonomy" id="1453103"/>
    <lineage>
        <taxon>Bacteria</taxon>
        <taxon>Bacillati</taxon>
        <taxon>Actinomycetota</taxon>
        <taxon>Actinomycetes</taxon>
        <taxon>Pseudonocardiales</taxon>
        <taxon>Pseudonocardiaceae</taxon>
        <taxon>Prauserella</taxon>
    </lineage>
</organism>
<keyword evidence="1" id="KW-0812">Transmembrane</keyword>
<feature type="transmembrane region" description="Helical" evidence="1">
    <location>
        <begin position="447"/>
        <end position="472"/>
    </location>
</feature>
<feature type="transmembrane region" description="Helical" evidence="1">
    <location>
        <begin position="370"/>
        <end position="390"/>
    </location>
</feature>
<feature type="transmembrane region" description="Helical" evidence="1">
    <location>
        <begin position="221"/>
        <end position="246"/>
    </location>
</feature>
<keyword evidence="1" id="KW-0472">Membrane</keyword>
<keyword evidence="3" id="KW-1185">Reference proteome</keyword>
<dbReference type="Proteomes" id="UP000238362">
    <property type="component" value="Unassembled WGS sequence"/>
</dbReference>
<protein>
    <submittedName>
        <fullName evidence="2">ABC-2 type transport system permease protein</fullName>
    </submittedName>
</protein>
<gene>
    <name evidence="2" type="ORF">B0I33_102497</name>
</gene>
<evidence type="ECO:0000313" key="3">
    <source>
        <dbReference type="Proteomes" id="UP000238362"/>
    </source>
</evidence>
<feature type="transmembrane region" description="Helical" evidence="1">
    <location>
        <begin position="321"/>
        <end position="338"/>
    </location>
</feature>
<name>A0A2T0M186_9PSEU</name>
<feature type="transmembrane region" description="Helical" evidence="1">
    <location>
        <begin position="90"/>
        <end position="114"/>
    </location>
</feature>
<feature type="transmembrane region" description="Helical" evidence="1">
    <location>
        <begin position="49"/>
        <end position="69"/>
    </location>
</feature>
<reference evidence="2 3" key="1">
    <citation type="submission" date="2018-03" db="EMBL/GenBank/DDBJ databases">
        <title>Genomic Encyclopedia of Type Strains, Phase III (KMG-III): the genomes of soil and plant-associated and newly described type strains.</title>
        <authorList>
            <person name="Whitman W."/>
        </authorList>
    </citation>
    <scope>NUCLEOTIDE SEQUENCE [LARGE SCALE GENOMIC DNA]</scope>
    <source>
        <strain evidence="2 3">CGMCC 4.7125</strain>
    </source>
</reference>
<feature type="transmembrane region" description="Helical" evidence="1">
    <location>
        <begin position="402"/>
        <end position="426"/>
    </location>
</feature>
<feature type="transmembrane region" description="Helical" evidence="1">
    <location>
        <begin position="297"/>
        <end position="315"/>
    </location>
</feature>
<feature type="transmembrane region" description="Helical" evidence="1">
    <location>
        <begin position="126"/>
        <end position="151"/>
    </location>
</feature>